<evidence type="ECO:0000313" key="1">
    <source>
        <dbReference type="EMBL" id="GIY70147.1"/>
    </source>
</evidence>
<evidence type="ECO:0000313" key="2">
    <source>
        <dbReference type="Proteomes" id="UP001054837"/>
    </source>
</evidence>
<organism evidence="1 2">
    <name type="scientific">Caerostris darwini</name>
    <dbReference type="NCBI Taxonomy" id="1538125"/>
    <lineage>
        <taxon>Eukaryota</taxon>
        <taxon>Metazoa</taxon>
        <taxon>Ecdysozoa</taxon>
        <taxon>Arthropoda</taxon>
        <taxon>Chelicerata</taxon>
        <taxon>Arachnida</taxon>
        <taxon>Araneae</taxon>
        <taxon>Araneomorphae</taxon>
        <taxon>Entelegynae</taxon>
        <taxon>Araneoidea</taxon>
        <taxon>Araneidae</taxon>
        <taxon>Caerostris</taxon>
    </lineage>
</organism>
<dbReference type="AlphaFoldDB" id="A0AAV4VIG7"/>
<dbReference type="EMBL" id="BPLQ01013135">
    <property type="protein sequence ID" value="GIY70147.1"/>
    <property type="molecule type" value="Genomic_DNA"/>
</dbReference>
<protein>
    <submittedName>
        <fullName evidence="1">Uncharacterized protein</fullName>
    </submittedName>
</protein>
<dbReference type="Proteomes" id="UP001054837">
    <property type="component" value="Unassembled WGS sequence"/>
</dbReference>
<name>A0AAV4VIG7_9ARAC</name>
<keyword evidence="2" id="KW-1185">Reference proteome</keyword>
<comment type="caution">
    <text evidence="1">The sequence shown here is derived from an EMBL/GenBank/DDBJ whole genome shotgun (WGS) entry which is preliminary data.</text>
</comment>
<proteinExistence type="predicted"/>
<accession>A0AAV4VIG7</accession>
<gene>
    <name evidence="1" type="ORF">CDAR_489751</name>
</gene>
<sequence length="145" mass="16930">MKIGSSPNLHFSMYLHIEINRIHIACYYEQHAFPINHPTTIPLKSFPTMQKKRGRKPRIVLLLMTLESSVIRIPIKSSDDWPKPGFCYSSPSGRSRRRCCYDVANRVTNIYHPLTMLDLEVYLKKPCFLCTTSPDAEKKIYEQLR</sequence>
<reference evidence="1 2" key="1">
    <citation type="submission" date="2021-06" db="EMBL/GenBank/DDBJ databases">
        <title>Caerostris darwini draft genome.</title>
        <authorList>
            <person name="Kono N."/>
            <person name="Arakawa K."/>
        </authorList>
    </citation>
    <scope>NUCLEOTIDE SEQUENCE [LARGE SCALE GENOMIC DNA]</scope>
</reference>